<reference evidence="1" key="1">
    <citation type="submission" date="2021-06" db="EMBL/GenBank/DDBJ databases">
        <authorList>
            <person name="Kallberg Y."/>
            <person name="Tangrot J."/>
            <person name="Rosling A."/>
        </authorList>
    </citation>
    <scope>NUCLEOTIDE SEQUENCE</scope>
    <source>
        <strain evidence="1">UK204</strain>
    </source>
</reference>
<evidence type="ECO:0000313" key="2">
    <source>
        <dbReference type="Proteomes" id="UP000789570"/>
    </source>
</evidence>
<keyword evidence="2" id="KW-1185">Reference proteome</keyword>
<protein>
    <submittedName>
        <fullName evidence="1">2087_t:CDS:1</fullName>
    </submittedName>
</protein>
<evidence type="ECO:0000313" key="1">
    <source>
        <dbReference type="EMBL" id="CAG8493329.1"/>
    </source>
</evidence>
<dbReference type="AlphaFoldDB" id="A0A9N8ZGX2"/>
<dbReference type="Gene3D" id="3.40.50.450">
    <property type="match status" value="1"/>
</dbReference>
<comment type="caution">
    <text evidence="1">The sequence shown here is derived from an EMBL/GenBank/DDBJ whole genome shotgun (WGS) entry which is preliminary data.</text>
</comment>
<dbReference type="InterPro" id="IPR024755">
    <property type="entry name" value="cpYpsA"/>
</dbReference>
<proteinExistence type="predicted"/>
<gene>
    <name evidence="1" type="ORF">FCALED_LOCUS3329</name>
</gene>
<dbReference type="Pfam" id="PF12694">
    <property type="entry name" value="cpYpsA"/>
    <property type="match status" value="1"/>
</dbReference>
<dbReference type="OrthoDB" id="2379830at2759"/>
<dbReference type="Proteomes" id="UP000789570">
    <property type="component" value="Unassembled WGS sequence"/>
</dbReference>
<name>A0A9N8ZGX2_9GLOM</name>
<organism evidence="1 2">
    <name type="scientific">Funneliformis caledonium</name>
    <dbReference type="NCBI Taxonomy" id="1117310"/>
    <lineage>
        <taxon>Eukaryota</taxon>
        <taxon>Fungi</taxon>
        <taxon>Fungi incertae sedis</taxon>
        <taxon>Mucoromycota</taxon>
        <taxon>Glomeromycotina</taxon>
        <taxon>Glomeromycetes</taxon>
        <taxon>Glomerales</taxon>
        <taxon>Glomeraceae</taxon>
        <taxon>Funneliformis</taxon>
    </lineage>
</organism>
<dbReference type="EMBL" id="CAJVPQ010000572">
    <property type="protein sequence ID" value="CAG8493329.1"/>
    <property type="molecule type" value="Genomic_DNA"/>
</dbReference>
<sequence>MVTILKELTLSGCAFIPTDSDMKSDFYISSDNPCTIFLEQPLLLLMTEMSEANSFVLTIRSGGETGVDRAALDAVLNYNATKNLPNLDNNAKKSSSSLSVQVTGWCPKGRLADEGEIPSKYPLNETPNKEFSQKIEWNVRDADATLVLSSSTTLQPDTGTNLTLKATKKMNKPCLPIFLDGDTETNAGEVLRWMNDNNVKDLNVAGPCESYCPGIHANARHFVTSLLEMFERNNEAGLLLS</sequence>
<accession>A0A9N8ZGX2</accession>